<dbReference type="SMART" id="SM01325">
    <property type="entry name" value="DUF3160"/>
    <property type="match status" value="1"/>
</dbReference>
<dbReference type="EMBL" id="DAKRPA010000004">
    <property type="protein sequence ID" value="DBA04924.1"/>
    <property type="molecule type" value="Genomic_DNA"/>
</dbReference>
<reference evidence="1" key="2">
    <citation type="journal article" date="2023" name="Microbiol Resour">
        <title>Decontamination and Annotation of the Draft Genome Sequence of the Oomycete Lagenidium giganteum ARSEF 373.</title>
        <authorList>
            <person name="Morgan W.R."/>
            <person name="Tartar A."/>
        </authorList>
    </citation>
    <scope>NUCLEOTIDE SEQUENCE</scope>
    <source>
        <strain evidence="1">ARSEF 373</strain>
    </source>
</reference>
<gene>
    <name evidence="1" type="ORF">N0F65_006926</name>
</gene>
<dbReference type="InterPro" id="IPR022601">
    <property type="entry name" value="DUF3160"/>
</dbReference>
<evidence type="ECO:0000313" key="1">
    <source>
        <dbReference type="EMBL" id="DBA04924.1"/>
    </source>
</evidence>
<dbReference type="AlphaFoldDB" id="A0AAV2ZK64"/>
<organism evidence="1 2">
    <name type="scientific">Lagenidium giganteum</name>
    <dbReference type="NCBI Taxonomy" id="4803"/>
    <lineage>
        <taxon>Eukaryota</taxon>
        <taxon>Sar</taxon>
        <taxon>Stramenopiles</taxon>
        <taxon>Oomycota</taxon>
        <taxon>Peronosporomycetes</taxon>
        <taxon>Pythiales</taxon>
        <taxon>Pythiaceae</taxon>
    </lineage>
</organism>
<protein>
    <submittedName>
        <fullName evidence="1">Uncharacterized protein</fullName>
    </submittedName>
</protein>
<evidence type="ECO:0000313" key="2">
    <source>
        <dbReference type="Proteomes" id="UP001146120"/>
    </source>
</evidence>
<accession>A0AAV2ZK64</accession>
<name>A0AAV2ZK64_9STRA</name>
<comment type="caution">
    <text evidence="1">The sequence shown here is derived from an EMBL/GenBank/DDBJ whole genome shotgun (WGS) entry which is preliminary data.</text>
</comment>
<dbReference type="Pfam" id="PF11369">
    <property type="entry name" value="DUF3160"/>
    <property type="match status" value="2"/>
</dbReference>
<reference evidence="1" key="1">
    <citation type="submission" date="2022-11" db="EMBL/GenBank/DDBJ databases">
        <authorList>
            <person name="Morgan W.R."/>
            <person name="Tartar A."/>
        </authorList>
    </citation>
    <scope>NUCLEOTIDE SEQUENCE</scope>
    <source>
        <strain evidence="1">ARSEF 373</strain>
    </source>
</reference>
<dbReference type="Proteomes" id="UP001146120">
    <property type="component" value="Unassembled WGS sequence"/>
</dbReference>
<keyword evidence="2" id="KW-1185">Reference proteome</keyword>
<proteinExistence type="predicted"/>
<sequence length="726" mass="81221">MSESVIHSYHRHRRELSQASQAPSAFPFLACKAGPTTHAQSPLDLKACKYFDDFAESPSNANARFDQARQEAENTHGAEYVRDALRSQRHHELKRHRAHDFRLDASETDKLRQLGFVVSARLRNSSFARAYYDLYTDDMPVFITVDSVLHAWHRTFDHLLMELEVSDFVPRLEKVLQLTLDQCHSRHFRTSASLEEANQAAPSLLARACRVISCRGSEEASGHVVKITEDLDLFLSVGLCLLKGTSEFGLQCNKNKREDMLDAIKGEQPLELALFGASPRTIDCSDSNLEATTPIAGGQHEHELSYQLQCAVLLVDLTRNAKTLADLVKIDTEISSLIADANVGADAMTPQQLHELLSWDATNIASFALLGQRFVWNAFIFSEVVFDRVVHDGVAVLRRIPSHLDIAFALFGNSAASELLTQRMEATSATDGFIKFQDGEPFAGNLVALRSTVDEYFESNTDSANDSISSLWLRALRELSADSANEDAVFHTSAWKRRMMNTQLASFTQLRHASVLYAKQSFTAMTACEYPAGYVDPYPKFWAAMKMMAKVCESRYPKAKRFFDNFAATMETLEEITLAQQQQNELSEKQVRFLKDIVEIHSGSGPVRYNGWYPKLFLKAPLDSDERDVIAVDVHTDSPSIEHGDPGGILHWGVGDVFLGVFVVNNAVYAGPVLSHYEFVMPKNQRLTDKEFEQRLPVTPSPVWATDSFLCVPSKAVPSMVHLNLG</sequence>